<keyword evidence="3" id="KW-0010">Activator</keyword>
<dbReference type="SUPFAM" id="SSF51182">
    <property type="entry name" value="RmlC-like cupins"/>
    <property type="match status" value="1"/>
</dbReference>
<dbReference type="EMBL" id="JBEHZE010000001">
    <property type="protein sequence ID" value="MEX6634539.1"/>
    <property type="molecule type" value="Genomic_DNA"/>
</dbReference>
<keyword evidence="7" id="KW-1185">Reference proteome</keyword>
<dbReference type="Proteomes" id="UP001560685">
    <property type="component" value="Unassembled WGS sequence"/>
</dbReference>
<protein>
    <submittedName>
        <fullName evidence="6">Helix-turn-helix transcriptional regulator</fullName>
    </submittedName>
</protein>
<reference evidence="6 7" key="1">
    <citation type="submission" date="2024-05" db="EMBL/GenBank/DDBJ databases">
        <title>Three bacterial strains, DH-69, EH-24, and ECK-19 isolated from coastal sediments.</title>
        <authorList>
            <person name="Ye Y.-Q."/>
            <person name="Du Z.-J."/>
        </authorList>
    </citation>
    <scope>NUCLEOTIDE SEQUENCE [LARGE SCALE GENOMIC DNA]</scope>
    <source>
        <strain evidence="6 7">ECK-19</strain>
    </source>
</reference>
<dbReference type="Pfam" id="PF02311">
    <property type="entry name" value="AraC_binding"/>
    <property type="match status" value="1"/>
</dbReference>
<dbReference type="PROSITE" id="PS00041">
    <property type="entry name" value="HTH_ARAC_FAMILY_1"/>
    <property type="match status" value="1"/>
</dbReference>
<keyword evidence="2" id="KW-0238">DNA-binding</keyword>
<dbReference type="Gene3D" id="1.10.10.60">
    <property type="entry name" value="Homeodomain-like"/>
    <property type="match status" value="1"/>
</dbReference>
<comment type="caution">
    <text evidence="6">The sequence shown here is derived from an EMBL/GenBank/DDBJ whole genome shotgun (WGS) entry which is preliminary data.</text>
</comment>
<evidence type="ECO:0000313" key="7">
    <source>
        <dbReference type="Proteomes" id="UP001560685"/>
    </source>
</evidence>
<evidence type="ECO:0000256" key="4">
    <source>
        <dbReference type="ARBA" id="ARBA00023163"/>
    </source>
</evidence>
<keyword evidence="1" id="KW-0805">Transcription regulation</keyword>
<dbReference type="InterPro" id="IPR009057">
    <property type="entry name" value="Homeodomain-like_sf"/>
</dbReference>
<dbReference type="InterPro" id="IPR018062">
    <property type="entry name" value="HTH_AraC-typ_CS"/>
</dbReference>
<name>A0ABV3Z6V5_9PROT</name>
<evidence type="ECO:0000256" key="2">
    <source>
        <dbReference type="ARBA" id="ARBA00023125"/>
    </source>
</evidence>
<evidence type="ECO:0000259" key="5">
    <source>
        <dbReference type="PROSITE" id="PS01124"/>
    </source>
</evidence>
<dbReference type="InterPro" id="IPR014710">
    <property type="entry name" value="RmlC-like_jellyroll"/>
</dbReference>
<organism evidence="6 7">
    <name type="scientific">Hyphococcus lacteus</name>
    <dbReference type="NCBI Taxonomy" id="3143536"/>
    <lineage>
        <taxon>Bacteria</taxon>
        <taxon>Pseudomonadati</taxon>
        <taxon>Pseudomonadota</taxon>
        <taxon>Alphaproteobacteria</taxon>
        <taxon>Parvularculales</taxon>
        <taxon>Parvularculaceae</taxon>
        <taxon>Hyphococcus</taxon>
    </lineage>
</organism>
<dbReference type="CDD" id="cd06124">
    <property type="entry name" value="cupin_NimR-like_N"/>
    <property type="match status" value="1"/>
</dbReference>
<dbReference type="InterPro" id="IPR018060">
    <property type="entry name" value="HTH_AraC"/>
</dbReference>
<dbReference type="PROSITE" id="PS01124">
    <property type="entry name" value="HTH_ARAC_FAMILY_2"/>
    <property type="match status" value="1"/>
</dbReference>
<feature type="domain" description="HTH araC/xylS-type" evidence="5">
    <location>
        <begin position="157"/>
        <end position="254"/>
    </location>
</feature>
<dbReference type="Gene3D" id="2.60.120.10">
    <property type="entry name" value="Jelly Rolls"/>
    <property type="match status" value="1"/>
</dbReference>
<dbReference type="InterPro" id="IPR011051">
    <property type="entry name" value="RmlC_Cupin_sf"/>
</dbReference>
<dbReference type="SUPFAM" id="SSF46689">
    <property type="entry name" value="Homeodomain-like"/>
    <property type="match status" value="1"/>
</dbReference>
<keyword evidence="4" id="KW-0804">Transcription</keyword>
<dbReference type="PANTHER" id="PTHR11019:SF159">
    <property type="entry name" value="TRANSCRIPTIONAL REGULATOR-RELATED"/>
    <property type="match status" value="1"/>
</dbReference>
<accession>A0ABV3Z6V5</accession>
<proteinExistence type="predicted"/>
<dbReference type="InterPro" id="IPR003313">
    <property type="entry name" value="AraC-bd"/>
</dbReference>
<dbReference type="InterPro" id="IPR020449">
    <property type="entry name" value="Tscrpt_reg_AraC-type_HTH"/>
</dbReference>
<dbReference type="PANTHER" id="PTHR11019">
    <property type="entry name" value="HTH-TYPE TRANSCRIPTIONAL REGULATOR NIMR"/>
    <property type="match status" value="1"/>
</dbReference>
<gene>
    <name evidence="6" type="ORF">ABFZ84_13365</name>
</gene>
<evidence type="ECO:0000313" key="6">
    <source>
        <dbReference type="EMBL" id="MEX6634539.1"/>
    </source>
</evidence>
<dbReference type="Pfam" id="PF12833">
    <property type="entry name" value="HTH_18"/>
    <property type="match status" value="1"/>
</dbReference>
<evidence type="ECO:0000256" key="3">
    <source>
        <dbReference type="ARBA" id="ARBA00023159"/>
    </source>
</evidence>
<dbReference type="SMART" id="SM00342">
    <property type="entry name" value="HTH_ARAC"/>
    <property type="match status" value="1"/>
</dbReference>
<dbReference type="PRINTS" id="PR00032">
    <property type="entry name" value="HTHARAC"/>
</dbReference>
<evidence type="ECO:0000256" key="1">
    <source>
        <dbReference type="ARBA" id="ARBA00023015"/>
    </source>
</evidence>
<dbReference type="RefSeq" id="WP_369314517.1">
    <property type="nucleotide sequence ID" value="NZ_JBEHZE010000001.1"/>
</dbReference>
<sequence>MADFDISSEYDHLPVIGLAEEYRPSEVHPAHAHSRAQLLYASSGVMSVTVSSANYAIPPQRALWIPANVAHEVSCRGHVSLRTLYFDNTLAGRVGQESFIVDVSDFLKALILELVRLGTEYINEERSRIITKLLIGELISMPPAPCTVPLPDDFRLRRVCEHILEDPSSKLTLDELAAIAGMGRRTFSRLFKVQTGVGVAAWWRQVRLMEALSMLSSGERVTSVALAVGYESPSAFTSVFQKTFGMPPSEYRALEETLHTQ</sequence>